<name>A0A803N6K7_CHEQI</name>
<proteinExistence type="predicted"/>
<organism evidence="2 3">
    <name type="scientific">Chenopodium quinoa</name>
    <name type="common">Quinoa</name>
    <dbReference type="NCBI Taxonomy" id="63459"/>
    <lineage>
        <taxon>Eukaryota</taxon>
        <taxon>Viridiplantae</taxon>
        <taxon>Streptophyta</taxon>
        <taxon>Embryophyta</taxon>
        <taxon>Tracheophyta</taxon>
        <taxon>Spermatophyta</taxon>
        <taxon>Magnoliopsida</taxon>
        <taxon>eudicotyledons</taxon>
        <taxon>Gunneridae</taxon>
        <taxon>Pentapetalae</taxon>
        <taxon>Caryophyllales</taxon>
        <taxon>Chenopodiaceae</taxon>
        <taxon>Chenopodioideae</taxon>
        <taxon>Atripliceae</taxon>
        <taxon>Chenopodium</taxon>
    </lineage>
</organism>
<dbReference type="GO" id="GO:0051513">
    <property type="term" value="P:regulation of monopolar cell growth"/>
    <property type="evidence" value="ECO:0007669"/>
    <property type="project" value="InterPro"/>
</dbReference>
<reference evidence="2" key="1">
    <citation type="journal article" date="2017" name="Nature">
        <title>The genome of Chenopodium quinoa.</title>
        <authorList>
            <person name="Jarvis D.E."/>
            <person name="Ho Y.S."/>
            <person name="Lightfoot D.J."/>
            <person name="Schmoeckel S.M."/>
            <person name="Li B."/>
            <person name="Borm T.J.A."/>
            <person name="Ohyanagi H."/>
            <person name="Mineta K."/>
            <person name="Michell C.T."/>
            <person name="Saber N."/>
            <person name="Kharbatia N.M."/>
            <person name="Rupper R.R."/>
            <person name="Sharp A.R."/>
            <person name="Dally N."/>
            <person name="Boughton B.A."/>
            <person name="Woo Y.H."/>
            <person name="Gao G."/>
            <person name="Schijlen E.G.W.M."/>
            <person name="Guo X."/>
            <person name="Momin A.A."/>
            <person name="Negrao S."/>
            <person name="Al-Babili S."/>
            <person name="Gehring C."/>
            <person name="Roessner U."/>
            <person name="Jung C."/>
            <person name="Murphy K."/>
            <person name="Arold S.T."/>
            <person name="Gojobori T."/>
            <person name="van der Linden C.G."/>
            <person name="van Loo E.N."/>
            <person name="Jellen E.N."/>
            <person name="Maughan P.J."/>
            <person name="Tester M."/>
        </authorList>
    </citation>
    <scope>NUCLEOTIDE SEQUENCE [LARGE SCALE GENOMIC DNA]</scope>
    <source>
        <strain evidence="2">cv. PI 614886</strain>
    </source>
</reference>
<dbReference type="Proteomes" id="UP000596660">
    <property type="component" value="Unplaced"/>
</dbReference>
<reference evidence="2" key="2">
    <citation type="submission" date="2021-03" db="UniProtKB">
        <authorList>
            <consortium name="EnsemblPlants"/>
        </authorList>
    </citation>
    <scope>IDENTIFICATION</scope>
</reference>
<protein>
    <submittedName>
        <fullName evidence="2">Uncharacterized protein</fullName>
    </submittedName>
</protein>
<evidence type="ECO:0000313" key="2">
    <source>
        <dbReference type="EnsemblPlants" id="AUR62041345-RA:cds"/>
    </source>
</evidence>
<feature type="region of interest" description="Disordered" evidence="1">
    <location>
        <begin position="29"/>
        <end position="49"/>
    </location>
</feature>
<dbReference type="InterPro" id="IPR033334">
    <property type="entry name" value="LNG1/2"/>
</dbReference>
<dbReference type="PANTHER" id="PTHR31680">
    <property type="entry name" value="LONGIFOLIA PROTEIN"/>
    <property type="match status" value="1"/>
</dbReference>
<evidence type="ECO:0000313" key="3">
    <source>
        <dbReference type="Proteomes" id="UP000596660"/>
    </source>
</evidence>
<evidence type="ECO:0000256" key="1">
    <source>
        <dbReference type="SAM" id="MobiDB-lite"/>
    </source>
</evidence>
<keyword evidence="3" id="KW-1185">Reference proteome</keyword>
<dbReference type="EnsemblPlants" id="AUR62041345-RA">
    <property type="protein sequence ID" value="AUR62041345-RA:cds"/>
    <property type="gene ID" value="AUR62041345"/>
</dbReference>
<dbReference type="Gramene" id="AUR62041345-RA">
    <property type="protein sequence ID" value="AUR62041345-RA:cds"/>
    <property type="gene ID" value="AUR62041345"/>
</dbReference>
<sequence length="116" mass="13184">MRGIDEPLKDLETLKHFLEALQLKGLLHSSTATTTMSRNNRRFSSEEESPVVLMRLTRSLVNNRWRNVNNANNISSGESPRRERPARSPMRSPGRNENRSSSPSVRRKGGPLSIKM</sequence>
<dbReference type="AlphaFoldDB" id="A0A803N6K7"/>
<dbReference type="PANTHER" id="PTHR31680:SF12">
    <property type="entry name" value="OS11G0587300 PROTEIN"/>
    <property type="match status" value="1"/>
</dbReference>
<dbReference type="OMA" id="RTQGCEG"/>
<feature type="compositionally biased region" description="Low complexity" evidence="1">
    <location>
        <begin position="64"/>
        <end position="78"/>
    </location>
</feature>
<feature type="region of interest" description="Disordered" evidence="1">
    <location>
        <begin position="64"/>
        <end position="116"/>
    </location>
</feature>
<feature type="compositionally biased region" description="Polar residues" evidence="1">
    <location>
        <begin position="29"/>
        <end position="38"/>
    </location>
</feature>
<accession>A0A803N6K7</accession>